<dbReference type="Pfam" id="PF01328">
    <property type="entry name" value="Peroxidase_2"/>
    <property type="match status" value="1"/>
</dbReference>
<dbReference type="GO" id="GO:0004601">
    <property type="term" value="F:peroxidase activity"/>
    <property type="evidence" value="ECO:0007669"/>
    <property type="project" value="UniProtKB-KW"/>
</dbReference>
<proteinExistence type="inferred from homology"/>
<comment type="cofactor">
    <cofactor evidence="1">
        <name>heme b</name>
        <dbReference type="ChEBI" id="CHEBI:60344"/>
    </cofactor>
</comment>
<evidence type="ECO:0000256" key="6">
    <source>
        <dbReference type="ARBA" id="ARBA00023004"/>
    </source>
</evidence>
<dbReference type="PANTHER" id="PTHR33577:SF19">
    <property type="entry name" value="HEME HALOPEROXIDASE FAMILY PROFILE DOMAIN-CONTAINING PROTEIN-RELATED"/>
    <property type="match status" value="1"/>
</dbReference>
<sequence length="246" mass="26766">MRANLLLGIAFSGFAVANCKPTEPAGHKWQAAKRGDSRSPCPMLNSLANHGWLPRDGKNIDLPMIQSVFDEAMGFDQDVFIGITEAALAVSTTGNSSTFNLQDTAYHNAIEHDGSLSRNDIFFGDNLHFNPLIWIATAARYGIRIPGKSSVISVETAARARAARVEDARRFNPAFNLTQAGLTASYGETSVLMTAFWDEQAGGAPKEYVRVLFEEERIAYLEGFKKGQHSLADLVSMIGAIQAVKV</sequence>
<feature type="domain" description="Heme haloperoxidase family profile" evidence="9">
    <location>
        <begin position="25"/>
        <end position="236"/>
    </location>
</feature>
<evidence type="ECO:0000259" key="9">
    <source>
        <dbReference type="PROSITE" id="PS51405"/>
    </source>
</evidence>
<dbReference type="PANTHER" id="PTHR33577">
    <property type="entry name" value="STERIGMATOCYSTIN BIOSYNTHESIS PEROXIDASE STCC-RELATED"/>
    <property type="match status" value="1"/>
</dbReference>
<comment type="similarity">
    <text evidence="7">Belongs to the chloroperoxidase family.</text>
</comment>
<keyword evidence="4" id="KW-0479">Metal-binding</keyword>
<feature type="chain" id="PRO_5040272289" description="Heme haloperoxidase family profile domain-containing protein" evidence="8">
    <location>
        <begin position="20"/>
        <end position="246"/>
    </location>
</feature>
<dbReference type="PROSITE" id="PS51405">
    <property type="entry name" value="HEME_HALOPEROXIDASE"/>
    <property type="match status" value="1"/>
</dbReference>
<keyword evidence="11" id="KW-1185">Reference proteome</keyword>
<evidence type="ECO:0000256" key="3">
    <source>
        <dbReference type="ARBA" id="ARBA00022617"/>
    </source>
</evidence>
<dbReference type="EMBL" id="JAFIMR010000018">
    <property type="protein sequence ID" value="KAI1867624.1"/>
    <property type="molecule type" value="Genomic_DNA"/>
</dbReference>
<evidence type="ECO:0000256" key="7">
    <source>
        <dbReference type="ARBA" id="ARBA00025795"/>
    </source>
</evidence>
<keyword evidence="3" id="KW-0349">Heme</keyword>
<keyword evidence="8" id="KW-0732">Signal</keyword>
<keyword evidence="6" id="KW-0408">Iron</keyword>
<keyword evidence="2" id="KW-0575">Peroxidase</keyword>
<dbReference type="Gene3D" id="1.10.489.10">
    <property type="entry name" value="Chloroperoxidase-like"/>
    <property type="match status" value="1"/>
</dbReference>
<gene>
    <name evidence="10" type="ORF">JX265_007426</name>
</gene>
<accession>A0A9P9WKA3</accession>
<keyword evidence="5" id="KW-0560">Oxidoreductase</keyword>
<evidence type="ECO:0000313" key="11">
    <source>
        <dbReference type="Proteomes" id="UP000829685"/>
    </source>
</evidence>
<dbReference type="InterPro" id="IPR036851">
    <property type="entry name" value="Chloroperoxidase-like_sf"/>
</dbReference>
<comment type="caution">
    <text evidence="10">The sequence shown here is derived from an EMBL/GenBank/DDBJ whole genome shotgun (WGS) entry which is preliminary data.</text>
</comment>
<evidence type="ECO:0000313" key="10">
    <source>
        <dbReference type="EMBL" id="KAI1867624.1"/>
    </source>
</evidence>
<evidence type="ECO:0000256" key="5">
    <source>
        <dbReference type="ARBA" id="ARBA00023002"/>
    </source>
</evidence>
<dbReference type="AlphaFoldDB" id="A0A9P9WKA3"/>
<evidence type="ECO:0000256" key="1">
    <source>
        <dbReference type="ARBA" id="ARBA00001970"/>
    </source>
</evidence>
<dbReference type="Proteomes" id="UP000829685">
    <property type="component" value="Unassembled WGS sequence"/>
</dbReference>
<dbReference type="GO" id="GO:0046872">
    <property type="term" value="F:metal ion binding"/>
    <property type="evidence" value="ECO:0007669"/>
    <property type="project" value="UniProtKB-KW"/>
</dbReference>
<dbReference type="OrthoDB" id="407298at2759"/>
<dbReference type="InterPro" id="IPR000028">
    <property type="entry name" value="Chloroperoxidase"/>
</dbReference>
<reference evidence="10" key="1">
    <citation type="submission" date="2021-03" db="EMBL/GenBank/DDBJ databases">
        <title>Revisited historic fungal species revealed as producer of novel bioactive compounds through whole genome sequencing and comparative genomics.</title>
        <authorList>
            <person name="Vignolle G.A."/>
            <person name="Hochenegger N."/>
            <person name="Mach R.L."/>
            <person name="Mach-Aigner A.R."/>
            <person name="Javad Rahimi M."/>
            <person name="Salim K.A."/>
            <person name="Chan C.M."/>
            <person name="Lim L.B.L."/>
            <person name="Cai F."/>
            <person name="Druzhinina I.S."/>
            <person name="U'Ren J.M."/>
            <person name="Derntl C."/>
        </authorList>
    </citation>
    <scope>NUCLEOTIDE SEQUENCE</scope>
    <source>
        <strain evidence="10">TUCIM 5799</strain>
    </source>
</reference>
<evidence type="ECO:0000256" key="4">
    <source>
        <dbReference type="ARBA" id="ARBA00022723"/>
    </source>
</evidence>
<dbReference type="SUPFAM" id="SSF47571">
    <property type="entry name" value="Cloroperoxidase"/>
    <property type="match status" value="1"/>
</dbReference>
<name>A0A9P9WKA3_9PEZI</name>
<feature type="signal peptide" evidence="8">
    <location>
        <begin position="1"/>
        <end position="19"/>
    </location>
</feature>
<protein>
    <recommendedName>
        <fullName evidence="9">Heme haloperoxidase family profile domain-containing protein</fullName>
    </recommendedName>
</protein>
<evidence type="ECO:0000256" key="8">
    <source>
        <dbReference type="SAM" id="SignalP"/>
    </source>
</evidence>
<organism evidence="10 11">
    <name type="scientific">Neoarthrinium moseri</name>
    <dbReference type="NCBI Taxonomy" id="1658444"/>
    <lineage>
        <taxon>Eukaryota</taxon>
        <taxon>Fungi</taxon>
        <taxon>Dikarya</taxon>
        <taxon>Ascomycota</taxon>
        <taxon>Pezizomycotina</taxon>
        <taxon>Sordariomycetes</taxon>
        <taxon>Xylariomycetidae</taxon>
        <taxon>Amphisphaeriales</taxon>
        <taxon>Apiosporaceae</taxon>
        <taxon>Neoarthrinium</taxon>
    </lineage>
</organism>
<evidence type="ECO:0000256" key="2">
    <source>
        <dbReference type="ARBA" id="ARBA00022559"/>
    </source>
</evidence>